<accession>A0A6G1PY60</accession>
<dbReference type="Proteomes" id="UP000503349">
    <property type="component" value="Chromosome 11"/>
</dbReference>
<feature type="compositionally biased region" description="Polar residues" evidence="1">
    <location>
        <begin position="73"/>
        <end position="87"/>
    </location>
</feature>
<dbReference type="GO" id="GO:0045830">
    <property type="term" value="P:positive regulation of isotype switching"/>
    <property type="evidence" value="ECO:0007669"/>
    <property type="project" value="TreeGrafter"/>
</dbReference>
<proteinExistence type="predicted"/>
<dbReference type="GO" id="GO:2001034">
    <property type="term" value="P:positive regulation of double-strand break repair via nonhomologous end joining"/>
    <property type="evidence" value="ECO:0007669"/>
    <property type="project" value="TreeGrafter"/>
</dbReference>
<sequence>MEDVVLHYQPGSAAGLSSLIERTEKLLEPFPYRTPPVFTPWFPTTTIDCRLPIRPAKPAPVVTYSGDLFFSDNRPQTPRTATETNKWQEPKVGANVTYKHHDNPGSDTRTSPEKRQKSKDAVCISETSNHLLPASPRNKPERRVTGLSCGKQQQKDCPIKRSWSIFTHRGVLLQNSQSLSKQFRHMVFTHRLHLRQRAKWVISEDNCEGARDIEQVWQTLSRSVQRTRLPTCNANIQRERAEIWVFCDVLYSEQVGRFLKDELHLSGRISLSIHRLGNILSL</sequence>
<evidence type="ECO:0000313" key="2">
    <source>
        <dbReference type="EMBL" id="KAF3695270.1"/>
    </source>
</evidence>
<reference evidence="2 3" key="1">
    <citation type="submission" date="2019-02" db="EMBL/GenBank/DDBJ databases">
        <title>Opniocepnalus argus genome.</title>
        <authorList>
            <person name="Zhou C."/>
            <person name="Xiao S."/>
        </authorList>
    </citation>
    <scope>NUCLEOTIDE SEQUENCE [LARGE SCALE GENOMIC DNA]</scope>
    <source>
        <strain evidence="2">OARG1902GOOAL</strain>
        <tissue evidence="2">Muscle</tissue>
    </source>
</reference>
<feature type="region of interest" description="Disordered" evidence="1">
    <location>
        <begin position="71"/>
        <end position="150"/>
    </location>
</feature>
<evidence type="ECO:0000313" key="3">
    <source>
        <dbReference type="Proteomes" id="UP000503349"/>
    </source>
</evidence>
<dbReference type="PANTHER" id="PTHR41404">
    <property type="entry name" value="SHIELDIN COMPLEX SUBUNIT 3"/>
    <property type="match status" value="1"/>
</dbReference>
<dbReference type="CDD" id="cd22293">
    <property type="entry name" value="RBD_SHLD3_N"/>
    <property type="match status" value="1"/>
</dbReference>
<dbReference type="InterPro" id="IPR039996">
    <property type="entry name" value="Shieldin_RINN1"/>
</dbReference>
<dbReference type="GO" id="GO:2000042">
    <property type="term" value="P:negative regulation of double-strand break repair via homologous recombination"/>
    <property type="evidence" value="ECO:0007669"/>
    <property type="project" value="TreeGrafter"/>
</dbReference>
<dbReference type="PANTHER" id="PTHR41404:SF1">
    <property type="entry name" value="SHIELDIN COMPLEX SUBUNIT 3"/>
    <property type="match status" value="1"/>
</dbReference>
<protein>
    <recommendedName>
        <fullName evidence="4">Shieldin complex subunit 3</fullName>
    </recommendedName>
</protein>
<name>A0A6G1PY60_CHAAH</name>
<dbReference type="EMBL" id="CM015722">
    <property type="protein sequence ID" value="KAF3695270.1"/>
    <property type="molecule type" value="Genomic_DNA"/>
</dbReference>
<feature type="compositionally biased region" description="Basic and acidic residues" evidence="1">
    <location>
        <begin position="99"/>
        <end position="120"/>
    </location>
</feature>
<gene>
    <name evidence="2" type="ORF">EXN66_Car010946</name>
</gene>
<organism evidence="2 3">
    <name type="scientific">Channa argus</name>
    <name type="common">Northern snakehead</name>
    <name type="synonym">Ophicephalus argus</name>
    <dbReference type="NCBI Taxonomy" id="215402"/>
    <lineage>
        <taxon>Eukaryota</taxon>
        <taxon>Metazoa</taxon>
        <taxon>Chordata</taxon>
        <taxon>Craniata</taxon>
        <taxon>Vertebrata</taxon>
        <taxon>Euteleostomi</taxon>
        <taxon>Actinopterygii</taxon>
        <taxon>Neopterygii</taxon>
        <taxon>Teleostei</taxon>
        <taxon>Neoteleostei</taxon>
        <taxon>Acanthomorphata</taxon>
        <taxon>Anabantaria</taxon>
        <taxon>Anabantiformes</taxon>
        <taxon>Channoidei</taxon>
        <taxon>Channidae</taxon>
        <taxon>Channa</taxon>
    </lineage>
</organism>
<dbReference type="AlphaFoldDB" id="A0A6G1PY60"/>
<reference evidence="3" key="2">
    <citation type="submission" date="2019-02" db="EMBL/GenBank/DDBJ databases">
        <title>Opniocepnalus argus Var Kimnra genome.</title>
        <authorList>
            <person name="Zhou C."/>
            <person name="Xiao S."/>
        </authorList>
    </citation>
    <scope>NUCLEOTIDE SEQUENCE [LARGE SCALE GENOMIC DNA]</scope>
</reference>
<evidence type="ECO:0000256" key="1">
    <source>
        <dbReference type="SAM" id="MobiDB-lite"/>
    </source>
</evidence>
<evidence type="ECO:0008006" key="4">
    <source>
        <dbReference type="Google" id="ProtNLM"/>
    </source>
</evidence>
<keyword evidence="3" id="KW-1185">Reference proteome</keyword>